<reference evidence="1 2" key="1">
    <citation type="submission" date="2019-07" db="EMBL/GenBank/DDBJ databases">
        <title>Whole genome shotgun sequence of Kocuria turfanensis NBRC 107627.</title>
        <authorList>
            <person name="Hosoyama A."/>
            <person name="Uohara A."/>
            <person name="Ohji S."/>
            <person name="Ichikawa N."/>
        </authorList>
    </citation>
    <scope>NUCLEOTIDE SEQUENCE [LARGE SCALE GENOMIC DNA]</scope>
    <source>
        <strain evidence="1 2">NBRC 107627</strain>
    </source>
</reference>
<evidence type="ECO:0000313" key="2">
    <source>
        <dbReference type="Proteomes" id="UP000321103"/>
    </source>
</evidence>
<dbReference type="RefSeq" id="WP_062735558.1">
    <property type="nucleotide sequence ID" value="NZ_BJZS01000106.1"/>
</dbReference>
<evidence type="ECO:0000313" key="1">
    <source>
        <dbReference type="EMBL" id="GEO97108.1"/>
    </source>
</evidence>
<dbReference type="AlphaFoldDB" id="A0A512IHI9"/>
<accession>A0A512IHI9</accession>
<sequence>MLDVLEAQQARRLYHTMDQAGLSVSQLWWHYFSLGGDTDEFEIEAYLHQALHLSSLDRLMLQHACYELTNDWTG</sequence>
<protein>
    <submittedName>
        <fullName evidence="1">Uncharacterized protein</fullName>
    </submittedName>
</protein>
<dbReference type="Proteomes" id="UP000321103">
    <property type="component" value="Unassembled WGS sequence"/>
</dbReference>
<organism evidence="1 2">
    <name type="scientific">Kocuria turfanensis</name>
    <dbReference type="NCBI Taxonomy" id="388357"/>
    <lineage>
        <taxon>Bacteria</taxon>
        <taxon>Bacillati</taxon>
        <taxon>Actinomycetota</taxon>
        <taxon>Actinomycetes</taxon>
        <taxon>Micrococcales</taxon>
        <taxon>Micrococcaceae</taxon>
        <taxon>Kocuria</taxon>
    </lineage>
</organism>
<name>A0A512IHI9_9MICC</name>
<dbReference type="EMBL" id="BJZS01000106">
    <property type="protein sequence ID" value="GEO97108.1"/>
    <property type="molecule type" value="Genomic_DNA"/>
</dbReference>
<proteinExistence type="predicted"/>
<keyword evidence="2" id="KW-1185">Reference proteome</keyword>
<comment type="caution">
    <text evidence="1">The sequence shown here is derived from an EMBL/GenBank/DDBJ whole genome shotgun (WGS) entry which is preliminary data.</text>
</comment>
<gene>
    <name evidence="1" type="ORF">KTU01_32310</name>
</gene>